<reference evidence="2" key="1">
    <citation type="submission" date="2018-05" db="EMBL/GenBank/DDBJ databases">
        <authorList>
            <person name="Lanie J.A."/>
            <person name="Ng W.-L."/>
            <person name="Kazmierczak K.M."/>
            <person name="Andrzejewski T.M."/>
            <person name="Davidsen T.M."/>
            <person name="Wayne K.J."/>
            <person name="Tettelin H."/>
            <person name="Glass J.I."/>
            <person name="Rusch D."/>
            <person name="Podicherti R."/>
            <person name="Tsui H.-C.T."/>
            <person name="Winkler M.E."/>
        </authorList>
    </citation>
    <scope>NUCLEOTIDE SEQUENCE</scope>
</reference>
<evidence type="ECO:0008006" key="3">
    <source>
        <dbReference type="Google" id="ProtNLM"/>
    </source>
</evidence>
<keyword evidence="1" id="KW-1133">Transmembrane helix</keyword>
<accession>A0A382CYZ7</accession>
<name>A0A382CYZ7_9ZZZZ</name>
<keyword evidence="1" id="KW-0472">Membrane</keyword>
<feature type="transmembrane region" description="Helical" evidence="1">
    <location>
        <begin position="27"/>
        <end position="47"/>
    </location>
</feature>
<evidence type="ECO:0000313" key="2">
    <source>
        <dbReference type="EMBL" id="SVB31436.1"/>
    </source>
</evidence>
<protein>
    <recommendedName>
        <fullName evidence="3">DUF4234 domain-containing protein</fullName>
    </recommendedName>
</protein>
<sequence length="63" mass="7326">MMGEVNSKSEPLAEKKESIVFSNALPIKFFLALYALTGGFYFFYWFYKNLTNFKDPKVLNQTS</sequence>
<gene>
    <name evidence="2" type="ORF">METZ01_LOCUS184290</name>
</gene>
<dbReference type="EMBL" id="UINC01036846">
    <property type="protein sequence ID" value="SVB31436.1"/>
    <property type="molecule type" value="Genomic_DNA"/>
</dbReference>
<dbReference type="AlphaFoldDB" id="A0A382CYZ7"/>
<evidence type="ECO:0000256" key="1">
    <source>
        <dbReference type="SAM" id="Phobius"/>
    </source>
</evidence>
<keyword evidence="1" id="KW-0812">Transmembrane</keyword>
<organism evidence="2">
    <name type="scientific">marine metagenome</name>
    <dbReference type="NCBI Taxonomy" id="408172"/>
    <lineage>
        <taxon>unclassified sequences</taxon>
        <taxon>metagenomes</taxon>
        <taxon>ecological metagenomes</taxon>
    </lineage>
</organism>
<proteinExistence type="predicted"/>